<reference evidence="2" key="2">
    <citation type="submission" date="2022-01" db="EMBL/GenBank/DDBJ databases">
        <authorList>
            <person name="Yamashiro T."/>
            <person name="Shiraishi A."/>
            <person name="Satake H."/>
            <person name="Nakayama K."/>
        </authorList>
    </citation>
    <scope>NUCLEOTIDE SEQUENCE</scope>
</reference>
<gene>
    <name evidence="2" type="ORF">Tco_1042706</name>
</gene>
<accession>A0ABQ5GK39</accession>
<sequence length="137" mass="16189">MKDIGKSSGIDDEVVQDQRQQDDNDLQDERQDQLKEEDVKPRKFKRARTEKLFGPNFVSFMVENEPTSYREAVTSSKWLNGRSHYKKKMKADGTIDKYKERLAIKGFRQQEGLYYFDTYFTRITPIKMILAIPAIRN</sequence>
<evidence type="ECO:0008006" key="4">
    <source>
        <dbReference type="Google" id="ProtNLM"/>
    </source>
</evidence>
<dbReference type="Proteomes" id="UP001151760">
    <property type="component" value="Unassembled WGS sequence"/>
</dbReference>
<evidence type="ECO:0000256" key="1">
    <source>
        <dbReference type="SAM" id="MobiDB-lite"/>
    </source>
</evidence>
<keyword evidence="3" id="KW-1185">Reference proteome</keyword>
<feature type="region of interest" description="Disordered" evidence="1">
    <location>
        <begin position="1"/>
        <end position="47"/>
    </location>
</feature>
<protein>
    <recommendedName>
        <fullName evidence="4">Reverse transcriptase Ty1/copia-type domain-containing protein</fullName>
    </recommendedName>
</protein>
<reference evidence="2" key="1">
    <citation type="journal article" date="2022" name="Int. J. Mol. Sci.">
        <title>Draft Genome of Tanacetum Coccineum: Genomic Comparison of Closely Related Tanacetum-Family Plants.</title>
        <authorList>
            <person name="Yamashiro T."/>
            <person name="Shiraishi A."/>
            <person name="Nakayama K."/>
            <person name="Satake H."/>
        </authorList>
    </citation>
    <scope>NUCLEOTIDE SEQUENCE</scope>
</reference>
<organism evidence="2 3">
    <name type="scientific">Tanacetum coccineum</name>
    <dbReference type="NCBI Taxonomy" id="301880"/>
    <lineage>
        <taxon>Eukaryota</taxon>
        <taxon>Viridiplantae</taxon>
        <taxon>Streptophyta</taxon>
        <taxon>Embryophyta</taxon>
        <taxon>Tracheophyta</taxon>
        <taxon>Spermatophyta</taxon>
        <taxon>Magnoliopsida</taxon>
        <taxon>eudicotyledons</taxon>
        <taxon>Gunneridae</taxon>
        <taxon>Pentapetalae</taxon>
        <taxon>asterids</taxon>
        <taxon>campanulids</taxon>
        <taxon>Asterales</taxon>
        <taxon>Asteraceae</taxon>
        <taxon>Asteroideae</taxon>
        <taxon>Anthemideae</taxon>
        <taxon>Anthemidinae</taxon>
        <taxon>Tanacetum</taxon>
    </lineage>
</organism>
<dbReference type="EMBL" id="BQNB010018583">
    <property type="protein sequence ID" value="GJT75981.1"/>
    <property type="molecule type" value="Genomic_DNA"/>
</dbReference>
<feature type="compositionally biased region" description="Basic and acidic residues" evidence="1">
    <location>
        <begin position="19"/>
        <end position="47"/>
    </location>
</feature>
<evidence type="ECO:0000313" key="3">
    <source>
        <dbReference type="Proteomes" id="UP001151760"/>
    </source>
</evidence>
<proteinExistence type="predicted"/>
<evidence type="ECO:0000313" key="2">
    <source>
        <dbReference type="EMBL" id="GJT75981.1"/>
    </source>
</evidence>
<name>A0ABQ5GK39_9ASTR</name>
<comment type="caution">
    <text evidence="2">The sequence shown here is derived from an EMBL/GenBank/DDBJ whole genome shotgun (WGS) entry which is preliminary data.</text>
</comment>